<protein>
    <recommendedName>
        <fullName evidence="3">Glycosyltransferase family 9 protein</fullName>
    </recommendedName>
</protein>
<dbReference type="SUPFAM" id="SSF53756">
    <property type="entry name" value="UDP-Glycosyltransferase/glycogen phosphorylase"/>
    <property type="match status" value="1"/>
</dbReference>
<dbReference type="RefSeq" id="WP_338438972.1">
    <property type="nucleotide sequence ID" value="NZ_CP144916.1"/>
</dbReference>
<gene>
    <name evidence="1" type="ORF">CVIC9261_07345</name>
</gene>
<dbReference type="Proteomes" id="UP001318120">
    <property type="component" value="Chromosome"/>
</dbReference>
<accession>A0ABZ2E711</accession>
<sequence>MGLSIGVFGNIGKIGDEMVCLPAYYVLKCLYPNSHLTLISNSNNAKNLFTNLEFIDDIISFDTYKDSRGGYNREFDILLVINHNSINTLKIAKTILAKRRIATFSQTLMLKNGIFFVSKIERFINPYWRQSHMEIQRYINLVREIDHKIFDKNYHFIDFNQIRLKTSKIHKDYIDKVLQNIKYKKYDKIIGICPFSQTSMRKDMNFNLNEWLKIVNILSNKFQNYLFLILSYPKANNFDCQKNNVFVFKNNNDLLNLVEITSRLDLLLSSDTGNVHIADNLKIPTLEIISKKKYNQWRGGWYGGYCKAIPLPYKWNKNKYKDKYLDKFISEAILILNKL</sequence>
<dbReference type="PANTHER" id="PTHR30160">
    <property type="entry name" value="TETRAACYLDISACCHARIDE 4'-KINASE-RELATED"/>
    <property type="match status" value="1"/>
</dbReference>
<name>A0ABZ2E711_9BACT</name>
<evidence type="ECO:0008006" key="3">
    <source>
        <dbReference type="Google" id="ProtNLM"/>
    </source>
</evidence>
<dbReference type="GeneID" id="93113912"/>
<proteinExistence type="predicted"/>
<evidence type="ECO:0000313" key="1">
    <source>
        <dbReference type="EMBL" id="WWC41515.1"/>
    </source>
</evidence>
<keyword evidence="2" id="KW-1185">Reference proteome</keyword>
<dbReference type="InterPro" id="IPR051199">
    <property type="entry name" value="LPS_LOS_Heptosyltrfase"/>
</dbReference>
<organism evidence="1 2">
    <name type="scientific">Campylobacter vicugnae</name>
    <dbReference type="NCBI Taxonomy" id="1660076"/>
    <lineage>
        <taxon>Bacteria</taxon>
        <taxon>Pseudomonadati</taxon>
        <taxon>Campylobacterota</taxon>
        <taxon>Epsilonproteobacteria</taxon>
        <taxon>Campylobacterales</taxon>
        <taxon>Campylobacteraceae</taxon>
        <taxon>Campylobacter</taxon>
    </lineage>
</organism>
<dbReference type="EMBL" id="CP144916">
    <property type="protein sequence ID" value="WWC41515.1"/>
    <property type="molecule type" value="Genomic_DNA"/>
</dbReference>
<reference evidence="1 2" key="1">
    <citation type="journal article" date="2017" name="Genome Biol. Evol.">
        <title>Comparative Genomic Analysis Identifies a Campylobacter Clade Deficient in Selenium Metabolism.</title>
        <authorList>
            <person name="Miller W.G."/>
            <person name="Yee E."/>
            <person name="Lopes B.S."/>
            <person name="Chapman M.H."/>
            <person name="Huynh S."/>
            <person name="Bono J.L."/>
            <person name="Parker C.T."/>
            <person name="Strachan N.J.C."/>
            <person name="Forbes K.J."/>
        </authorList>
    </citation>
    <scope>NUCLEOTIDE SEQUENCE [LARGE SCALE GENOMIC DNA]</scope>
    <source>
        <strain evidence="1 2">RM9261</strain>
    </source>
</reference>
<evidence type="ECO:0000313" key="2">
    <source>
        <dbReference type="Proteomes" id="UP001318120"/>
    </source>
</evidence>
<dbReference type="Gene3D" id="3.40.50.2000">
    <property type="entry name" value="Glycogen Phosphorylase B"/>
    <property type="match status" value="2"/>
</dbReference>